<dbReference type="EC" id="5.6.2.4" evidence="11"/>
<dbReference type="InterPro" id="IPR041236">
    <property type="entry name" value="PriA_C"/>
</dbReference>
<feature type="binding site" evidence="11">
    <location>
        <position position="486"/>
    </location>
    <ligand>
        <name>Zn(2+)</name>
        <dbReference type="ChEBI" id="CHEBI:29105"/>
        <label>2</label>
    </ligand>
</feature>
<evidence type="ECO:0000256" key="1">
    <source>
        <dbReference type="ARBA" id="ARBA00022515"/>
    </source>
</evidence>
<keyword evidence="5 11" id="KW-0378">Hydrolase</keyword>
<dbReference type="PANTHER" id="PTHR30580">
    <property type="entry name" value="PRIMOSOMAL PROTEIN N"/>
    <property type="match status" value="1"/>
</dbReference>
<evidence type="ECO:0000256" key="10">
    <source>
        <dbReference type="ARBA" id="ARBA00023235"/>
    </source>
</evidence>
<gene>
    <name evidence="11" type="primary">priA</name>
    <name evidence="13" type="ORF">LG35_09495</name>
</gene>
<evidence type="ECO:0000313" key="13">
    <source>
        <dbReference type="EMBL" id="KHE40958.1"/>
    </source>
</evidence>
<dbReference type="SMART" id="SM00490">
    <property type="entry name" value="HELICc"/>
    <property type="match status" value="1"/>
</dbReference>
<dbReference type="SMART" id="SM00487">
    <property type="entry name" value="DEXDc"/>
    <property type="match status" value="1"/>
</dbReference>
<evidence type="ECO:0000256" key="5">
    <source>
        <dbReference type="ARBA" id="ARBA00022801"/>
    </source>
</evidence>
<accession>A0ABR4YIC4</accession>
<dbReference type="Proteomes" id="UP000030889">
    <property type="component" value="Unassembled WGS sequence"/>
</dbReference>
<proteinExistence type="inferred from homology"/>
<feature type="binding site" evidence="11">
    <location>
        <position position="462"/>
    </location>
    <ligand>
        <name>Zn(2+)</name>
        <dbReference type="ChEBI" id="CHEBI:29105"/>
        <label>1</label>
    </ligand>
</feature>
<dbReference type="Pfam" id="PF00271">
    <property type="entry name" value="Helicase_C"/>
    <property type="match status" value="1"/>
</dbReference>
<dbReference type="SUPFAM" id="SSF52540">
    <property type="entry name" value="P-loop containing nucleoside triphosphate hydrolases"/>
    <property type="match status" value="2"/>
</dbReference>
<dbReference type="InterPro" id="IPR014001">
    <property type="entry name" value="Helicase_ATP-bd"/>
</dbReference>
<keyword evidence="4 11" id="KW-0547">Nucleotide-binding</keyword>
<comment type="subunit">
    <text evidence="11">Component of the replication restart primosome.</text>
</comment>
<keyword evidence="1 11" id="KW-0639">Primosome</keyword>
<dbReference type="InterPro" id="IPR042115">
    <property type="entry name" value="PriA_3primeBD_sf"/>
</dbReference>
<evidence type="ECO:0000313" key="14">
    <source>
        <dbReference type="Proteomes" id="UP000030889"/>
    </source>
</evidence>
<feature type="binding site" evidence="11">
    <location>
        <position position="459"/>
    </location>
    <ligand>
        <name>Zn(2+)</name>
        <dbReference type="ChEBI" id="CHEBI:29105"/>
        <label>1</label>
    </ligand>
</feature>
<feature type="binding site" evidence="11">
    <location>
        <position position="489"/>
    </location>
    <ligand>
        <name>Zn(2+)</name>
        <dbReference type="ChEBI" id="CHEBI:29105"/>
        <label>2</label>
    </ligand>
</feature>
<keyword evidence="8 11" id="KW-0067">ATP-binding</keyword>
<keyword evidence="3 11" id="KW-0479">Metal-binding</keyword>
<keyword evidence="10 11" id="KW-0413">Isomerase</keyword>
<dbReference type="InterPro" id="IPR005259">
    <property type="entry name" value="PriA"/>
</dbReference>
<evidence type="ECO:0000256" key="9">
    <source>
        <dbReference type="ARBA" id="ARBA00023125"/>
    </source>
</evidence>
<evidence type="ECO:0000256" key="3">
    <source>
        <dbReference type="ARBA" id="ARBA00022723"/>
    </source>
</evidence>
<keyword evidence="14" id="KW-1185">Reference proteome</keyword>
<feature type="binding site" evidence="11">
    <location>
        <position position="502"/>
    </location>
    <ligand>
        <name>Zn(2+)</name>
        <dbReference type="ChEBI" id="CHEBI:29105"/>
        <label>1</label>
    </ligand>
</feature>
<evidence type="ECO:0000256" key="7">
    <source>
        <dbReference type="ARBA" id="ARBA00022833"/>
    </source>
</evidence>
<protein>
    <recommendedName>
        <fullName evidence="11">Replication restart protein PriA</fullName>
    </recommendedName>
    <alternativeName>
        <fullName evidence="11">ATP-dependent DNA helicase PriA</fullName>
        <ecNumber evidence="11">5.6.2.4</ecNumber>
    </alternativeName>
    <alternativeName>
        <fullName evidence="11">DNA 3'-5' helicase PriA</fullName>
    </alternativeName>
</protein>
<dbReference type="InterPro" id="IPR001650">
    <property type="entry name" value="Helicase_C-like"/>
</dbReference>
<dbReference type="HAMAP" id="MF_00983">
    <property type="entry name" value="PriA"/>
    <property type="match status" value="1"/>
</dbReference>
<dbReference type="Pfam" id="PF17764">
    <property type="entry name" value="PriA_3primeBD"/>
    <property type="match status" value="1"/>
</dbReference>
<comment type="similarity">
    <text evidence="11">Belongs to the helicase family. PriA subfamily.</text>
</comment>
<comment type="function">
    <text evidence="11">Initiates the restart of stalled replication forks, which reloads the replicative helicase on sites other than the origin of replication. Recognizes and binds to abandoned replication forks and remodels them to uncover a helicase loading site. Promotes assembly of the primosome at these replication forks.</text>
</comment>
<dbReference type="Pfam" id="PF00270">
    <property type="entry name" value="DEAD"/>
    <property type="match status" value="1"/>
</dbReference>
<evidence type="ECO:0000256" key="4">
    <source>
        <dbReference type="ARBA" id="ARBA00022741"/>
    </source>
</evidence>
<comment type="catalytic activity">
    <reaction evidence="11">
        <text>Couples ATP hydrolysis with the unwinding of duplex DNA by translocating in the 3'-5' direction.</text>
        <dbReference type="EC" id="5.6.2.4"/>
    </reaction>
</comment>
<organism evidence="13 14">
    <name type="scientific">Alistipes inops</name>
    <dbReference type="NCBI Taxonomy" id="1501391"/>
    <lineage>
        <taxon>Bacteria</taxon>
        <taxon>Pseudomonadati</taxon>
        <taxon>Bacteroidota</taxon>
        <taxon>Bacteroidia</taxon>
        <taxon>Bacteroidales</taxon>
        <taxon>Rikenellaceae</taxon>
        <taxon>Alistipes</taxon>
    </lineage>
</organism>
<comment type="caution">
    <text evidence="13">The sequence shown here is derived from an EMBL/GenBank/DDBJ whole genome shotgun (WGS) entry which is preliminary data.</text>
</comment>
<dbReference type="CDD" id="cd18804">
    <property type="entry name" value="SF2_C_priA"/>
    <property type="match status" value="1"/>
</dbReference>
<evidence type="ECO:0000256" key="6">
    <source>
        <dbReference type="ARBA" id="ARBA00022806"/>
    </source>
</evidence>
<comment type="catalytic activity">
    <reaction evidence="11">
        <text>ATP + H2O = ADP + phosphate + H(+)</text>
        <dbReference type="Rhea" id="RHEA:13065"/>
        <dbReference type="ChEBI" id="CHEBI:15377"/>
        <dbReference type="ChEBI" id="CHEBI:15378"/>
        <dbReference type="ChEBI" id="CHEBI:30616"/>
        <dbReference type="ChEBI" id="CHEBI:43474"/>
        <dbReference type="ChEBI" id="CHEBI:456216"/>
        <dbReference type="EC" id="5.6.2.4"/>
    </reaction>
</comment>
<keyword evidence="2 11" id="KW-0235">DNA replication</keyword>
<evidence type="ECO:0000256" key="11">
    <source>
        <dbReference type="HAMAP-Rule" id="MF_00983"/>
    </source>
</evidence>
<feature type="binding site" evidence="11">
    <location>
        <position position="499"/>
    </location>
    <ligand>
        <name>Zn(2+)</name>
        <dbReference type="ChEBI" id="CHEBI:29105"/>
        <label>1</label>
    </ligand>
</feature>
<dbReference type="InterPro" id="IPR041222">
    <property type="entry name" value="PriA_3primeBD"/>
</dbReference>
<sequence>MYADIVVPVARGPFTFRIGEGAAGICPGMGIEVRLGARKRYMGIVWRLYDRPPGFATKTAGRLMGDAPLLTPAQMELWKWMAEYYMCTLGDVMRFAMPAALKPAGLTEEEFRRVEYRPATVRYVKLGPSVADAQALHVALEGLHRAKAQQAALLAFCAAFPDGGVGGGELPRSALSAPSVVLNKLEEKGIFSFFDREAAVGAEMPFDRAQVPLAPLSPAQTDALEEVRREFVSQDCVLLYGVTGSGKTELYMHLMADALARGKSVLYMMPEIAMTSQLVARVRSVFGSRVTLYHSRLGERRRAEIYRRLLASGGGELVLGVRSALFLPLPSFGLVIVDEEHDQSYKQAEPAPRYNARDCAVWMARRSGAKCLLASATPSIESYVNATGGKYGFVTLAERYGDGRLPRIAVSDSLRAFKRGERRLHFDKALLDRMAATLGSGRQVMLFQNRRGFAPWVECTQCGWVAHCPRCSVTLTYHKLGDRMKCHLCGYSSALPAACPRCGTLAPGLMGFGTEKVEEEVASLFPTARILRLDRDTAASPARYERIVADFERGEADVLVGTQMVTKGFDFPKLGLVGILHADNLLNYPDFRASERAYQTMTQVAGRAGRTDAGGEVVIQTMQPDHPVVRQVQSFDYEGMVRSQLVERSAFGYPPYGKLVVVNLRHRDERLLGAAAAWVAARMRTLFGERVYGPHPPVVDKIGGENYLEILLKIENGRSPARAKELLAEILKEAAGHGEYRRVFIFCDVDPQ</sequence>
<feature type="domain" description="Helicase ATP-binding" evidence="12">
    <location>
        <begin position="228"/>
        <end position="396"/>
    </location>
</feature>
<keyword evidence="7 11" id="KW-0862">Zinc</keyword>
<evidence type="ECO:0000256" key="2">
    <source>
        <dbReference type="ARBA" id="ARBA00022705"/>
    </source>
</evidence>
<dbReference type="PROSITE" id="PS51192">
    <property type="entry name" value="HELICASE_ATP_BIND_1"/>
    <property type="match status" value="1"/>
</dbReference>
<dbReference type="Pfam" id="PF18319">
    <property type="entry name" value="Zn_ribbon_PriA"/>
    <property type="match status" value="1"/>
</dbReference>
<dbReference type="Gene3D" id="3.40.50.300">
    <property type="entry name" value="P-loop containing nucleotide triphosphate hydrolases"/>
    <property type="match status" value="2"/>
</dbReference>
<evidence type="ECO:0000259" key="12">
    <source>
        <dbReference type="PROSITE" id="PS51192"/>
    </source>
</evidence>
<dbReference type="Pfam" id="PF18074">
    <property type="entry name" value="PriA_C"/>
    <property type="match status" value="1"/>
</dbReference>
<dbReference type="InterPro" id="IPR011545">
    <property type="entry name" value="DEAD/DEAH_box_helicase_dom"/>
</dbReference>
<keyword evidence="9 11" id="KW-0238">DNA-binding</keyword>
<dbReference type="EMBL" id="JRGF01000018">
    <property type="protein sequence ID" value="KHE40958.1"/>
    <property type="molecule type" value="Genomic_DNA"/>
</dbReference>
<feature type="binding site" evidence="11">
    <location>
        <position position="468"/>
    </location>
    <ligand>
        <name>Zn(2+)</name>
        <dbReference type="ChEBI" id="CHEBI:29105"/>
        <label>2</label>
    </ligand>
</feature>
<feature type="binding site" evidence="11">
    <location>
        <position position="471"/>
    </location>
    <ligand>
        <name>Zn(2+)</name>
        <dbReference type="ChEBI" id="CHEBI:29105"/>
        <label>2</label>
    </ligand>
</feature>
<dbReference type="InterPro" id="IPR040498">
    <property type="entry name" value="PriA_CRR"/>
</dbReference>
<dbReference type="NCBIfam" id="TIGR00595">
    <property type="entry name" value="priA"/>
    <property type="match status" value="1"/>
</dbReference>
<name>A0ABR4YIC4_9BACT</name>
<dbReference type="InterPro" id="IPR027417">
    <property type="entry name" value="P-loop_NTPase"/>
</dbReference>
<keyword evidence="6 11" id="KW-0347">Helicase</keyword>
<reference evidence="13 14" key="1">
    <citation type="submission" date="2014-09" db="EMBL/GenBank/DDBJ databases">
        <title>Alistipes sp. 627, sp. nov., a novel member of the family Rikenellaceae isolated from human faeces.</title>
        <authorList>
            <person name="Shkoporov A.N."/>
            <person name="Chaplin A.V."/>
            <person name="Motuzova O.V."/>
            <person name="Kafarskaia L.I."/>
            <person name="Khokhlova E.V."/>
            <person name="Efimov B.A."/>
        </authorList>
    </citation>
    <scope>NUCLEOTIDE SEQUENCE [LARGE SCALE GENOMIC DNA]</scope>
    <source>
        <strain evidence="13 14">627</strain>
    </source>
</reference>
<dbReference type="Gene3D" id="3.40.1440.60">
    <property type="entry name" value="PriA, 3(prime) DNA-binding domain"/>
    <property type="match status" value="1"/>
</dbReference>
<dbReference type="RefSeq" id="WP_035474266.1">
    <property type="nucleotide sequence ID" value="NZ_JRGF01000018.1"/>
</dbReference>
<comment type="cofactor">
    <cofactor evidence="11">
        <name>Zn(2+)</name>
        <dbReference type="ChEBI" id="CHEBI:29105"/>
    </cofactor>
    <text evidence="11">Binds 2 zinc ions per subunit.</text>
</comment>
<dbReference type="PANTHER" id="PTHR30580:SF0">
    <property type="entry name" value="PRIMOSOMAL PROTEIN N"/>
    <property type="match status" value="1"/>
</dbReference>
<evidence type="ECO:0000256" key="8">
    <source>
        <dbReference type="ARBA" id="ARBA00022840"/>
    </source>
</evidence>
<dbReference type="GO" id="GO:0004386">
    <property type="term" value="F:helicase activity"/>
    <property type="evidence" value="ECO:0007669"/>
    <property type="project" value="UniProtKB-KW"/>
</dbReference>